<organism evidence="2 3">
    <name type="scientific">Colwellia psychrerythraea</name>
    <name type="common">Vibrio psychroerythus</name>
    <dbReference type="NCBI Taxonomy" id="28229"/>
    <lineage>
        <taxon>Bacteria</taxon>
        <taxon>Pseudomonadati</taxon>
        <taxon>Pseudomonadota</taxon>
        <taxon>Gammaproteobacteria</taxon>
        <taxon>Alteromonadales</taxon>
        <taxon>Colwelliaceae</taxon>
        <taxon>Colwellia</taxon>
    </lineage>
</organism>
<gene>
    <name evidence="2" type="ORF">A9Q75_05535</name>
</gene>
<evidence type="ECO:0000313" key="3">
    <source>
        <dbReference type="Proteomes" id="UP000243053"/>
    </source>
</evidence>
<evidence type="ECO:0000313" key="2">
    <source>
        <dbReference type="EMBL" id="OUR82611.1"/>
    </source>
</evidence>
<evidence type="ECO:0000256" key="1">
    <source>
        <dbReference type="SAM" id="SignalP"/>
    </source>
</evidence>
<proteinExistence type="predicted"/>
<dbReference type="EMBL" id="MAAF01000038">
    <property type="protein sequence ID" value="OUR82611.1"/>
    <property type="molecule type" value="Genomic_DNA"/>
</dbReference>
<name>A0A1Y5EIW7_COLPS</name>
<reference evidence="3" key="1">
    <citation type="journal article" date="2017" name="Proc. Natl. Acad. Sci. U.S.A.">
        <title>Simulation of Deepwater Horizon oil plume reveals substrate specialization within a complex community of hydrocarbon degraders.</title>
        <authorList>
            <person name="Hu P."/>
            <person name="Dubinsky E.A."/>
            <person name="Probst A.J."/>
            <person name="Wang J."/>
            <person name="Sieber C.M.K."/>
            <person name="Tom L.M."/>
            <person name="Gardinali P."/>
            <person name="Banfield J.F."/>
            <person name="Atlas R.M."/>
            <person name="Andersen G.L."/>
        </authorList>
    </citation>
    <scope>NUCLEOTIDE SEQUENCE [LARGE SCALE GENOMIC DNA]</scope>
</reference>
<dbReference type="Gene3D" id="3.40.190.10">
    <property type="entry name" value="Periplasmic binding protein-like II"/>
    <property type="match status" value="2"/>
</dbReference>
<comment type="caution">
    <text evidence="2">The sequence shown here is derived from an EMBL/GenBank/DDBJ whole genome shotgun (WGS) entry which is preliminary data.</text>
</comment>
<feature type="signal peptide" evidence="1">
    <location>
        <begin position="1"/>
        <end position="18"/>
    </location>
</feature>
<dbReference type="AlphaFoldDB" id="A0A1Y5EIW7"/>
<dbReference type="Proteomes" id="UP000243053">
    <property type="component" value="Unassembled WGS sequence"/>
</dbReference>
<accession>A0A1Y5EIW7</accession>
<dbReference type="SUPFAM" id="SSF53850">
    <property type="entry name" value="Periplasmic binding protein-like II"/>
    <property type="match status" value="1"/>
</dbReference>
<sequence length="243" mass="27885">MKKKLYFIILLVSFSSIADNKITYFIADKSSSPIQISTKNSEQLGIVTDVINSIEKQNIPFSHSILPFKRMMKYMKNPKVKWITYGSAAWPGLQSLSLSKTPIMTVKHSFLTLKSNQYNKISDLFGKSLVLIHGFDYPGLAAYIEQDKFDIMYVKDHEAAIKVIAMGRAVAFPEMNIRLNYHLKKMNFPSDNFNFHYIGNIIADYDINLCFSLNFPELLKEKIEAVLVEMNSDGRLKTIINKY</sequence>
<feature type="chain" id="PRO_5012396034" evidence="1">
    <location>
        <begin position="19"/>
        <end position="243"/>
    </location>
</feature>
<keyword evidence="1" id="KW-0732">Signal</keyword>
<protein>
    <submittedName>
        <fullName evidence="2">Uncharacterized protein</fullName>
    </submittedName>
</protein>